<feature type="signal peptide" evidence="2">
    <location>
        <begin position="1"/>
        <end position="23"/>
    </location>
</feature>
<dbReference type="RefSeq" id="WP_354195496.1">
    <property type="nucleotide sequence ID" value="NZ_JBEPLW010000002.1"/>
</dbReference>
<dbReference type="Pfam" id="PF00188">
    <property type="entry name" value="CAP"/>
    <property type="match status" value="1"/>
</dbReference>
<name>A0ABV2G9D6_9BACL</name>
<dbReference type="PANTHER" id="PTHR31157">
    <property type="entry name" value="SCP DOMAIN-CONTAINING PROTEIN"/>
    <property type="match status" value="1"/>
</dbReference>
<dbReference type="Gene3D" id="3.40.33.10">
    <property type="entry name" value="CAP"/>
    <property type="match status" value="1"/>
</dbReference>
<organism evidence="4 5">
    <name type="scientific">Bhargavaea ullalensis</name>
    <dbReference type="NCBI Taxonomy" id="1265685"/>
    <lineage>
        <taxon>Bacteria</taxon>
        <taxon>Bacillati</taxon>
        <taxon>Bacillota</taxon>
        <taxon>Bacilli</taxon>
        <taxon>Bacillales</taxon>
        <taxon>Caryophanaceae</taxon>
        <taxon>Bhargavaea</taxon>
    </lineage>
</organism>
<comment type="caution">
    <text evidence="4">The sequence shown here is derived from an EMBL/GenBank/DDBJ whole genome shotgun (WGS) entry which is preliminary data.</text>
</comment>
<proteinExistence type="predicted"/>
<reference evidence="4 5" key="1">
    <citation type="submission" date="2024-06" db="EMBL/GenBank/DDBJ databases">
        <title>Genomic Encyclopedia of Type Strains, Phase IV (KMG-IV): sequencing the most valuable type-strain genomes for metagenomic binning, comparative biology and taxonomic classification.</title>
        <authorList>
            <person name="Goeker M."/>
        </authorList>
    </citation>
    <scope>NUCLEOTIDE SEQUENCE [LARGE SCALE GENOMIC DNA]</scope>
    <source>
        <strain evidence="4 5">DSM 26128</strain>
    </source>
</reference>
<dbReference type="PANTHER" id="PTHR31157:SF1">
    <property type="entry name" value="SCP DOMAIN-CONTAINING PROTEIN"/>
    <property type="match status" value="1"/>
</dbReference>
<dbReference type="SUPFAM" id="SSF55797">
    <property type="entry name" value="PR-1-like"/>
    <property type="match status" value="1"/>
</dbReference>
<evidence type="ECO:0000313" key="4">
    <source>
        <dbReference type="EMBL" id="MET3574894.1"/>
    </source>
</evidence>
<feature type="chain" id="PRO_5047379262" evidence="2">
    <location>
        <begin position="24"/>
        <end position="298"/>
    </location>
</feature>
<feature type="region of interest" description="Disordered" evidence="1">
    <location>
        <begin position="76"/>
        <end position="170"/>
    </location>
</feature>
<evidence type="ECO:0000256" key="2">
    <source>
        <dbReference type="SAM" id="SignalP"/>
    </source>
</evidence>
<feature type="domain" description="SCP" evidence="3">
    <location>
        <begin position="182"/>
        <end position="295"/>
    </location>
</feature>
<dbReference type="InterPro" id="IPR014044">
    <property type="entry name" value="CAP_dom"/>
</dbReference>
<dbReference type="InterPro" id="IPR035940">
    <property type="entry name" value="CAP_sf"/>
</dbReference>
<keyword evidence="5" id="KW-1185">Reference proteome</keyword>
<keyword evidence="2" id="KW-0732">Signal</keyword>
<dbReference type="EMBL" id="JBEPLW010000002">
    <property type="protein sequence ID" value="MET3574894.1"/>
    <property type="molecule type" value="Genomic_DNA"/>
</dbReference>
<protein>
    <submittedName>
        <fullName evidence="4">YkwD family protein</fullName>
    </submittedName>
</protein>
<gene>
    <name evidence="4" type="ORF">ABID49_000776</name>
</gene>
<dbReference type="Proteomes" id="UP001549099">
    <property type="component" value="Unassembled WGS sequence"/>
</dbReference>
<evidence type="ECO:0000313" key="5">
    <source>
        <dbReference type="Proteomes" id="UP001549099"/>
    </source>
</evidence>
<sequence length="298" mass="32378">MKKSLSIIAMSTALLLPAVTAEASQPEVDSAQPVKVQVEGTAYKAIIHGQPIRWEGGKWNELDLNKLIQQILNSNSRPSVQPPVTGDQHVQQPETPKPEAQKPEAPKPEKPETQKPETQNPAQKPDTEKPSDQPQANPQAPGATEQPSAQPPAKPQQPEQTAPEKPAAGQNAGLSAFEQQVLDLTNAERTKAGLKPLAADAKLMDAAREKSADMSKNNYFSHTSPTLGSPFDRMKALGISYRSAAENIAMGQRSPEEVVKAWMDSPGHRQNILTPGFTHIGIGYDANGHYWTQQFIQK</sequence>
<evidence type="ECO:0000256" key="1">
    <source>
        <dbReference type="SAM" id="MobiDB-lite"/>
    </source>
</evidence>
<feature type="compositionally biased region" description="Low complexity" evidence="1">
    <location>
        <begin position="156"/>
        <end position="168"/>
    </location>
</feature>
<dbReference type="CDD" id="cd05379">
    <property type="entry name" value="CAP_bacterial"/>
    <property type="match status" value="1"/>
</dbReference>
<accession>A0ABV2G9D6</accession>
<feature type="compositionally biased region" description="Basic and acidic residues" evidence="1">
    <location>
        <begin position="96"/>
        <end position="115"/>
    </location>
</feature>
<evidence type="ECO:0000259" key="3">
    <source>
        <dbReference type="Pfam" id="PF00188"/>
    </source>
</evidence>